<sequence length="127" mass="14011">MVALDGYITTLNRVFASGGTDTKLIDEFAMDEALKALSDDSKSLEKQDQYMAGEFKLKSREISDVSSDYDLISVLSCVDNAAFAQVDRGRTMPASEPDLLTVEFVAKTDGDDWKVQSQNLWSKQCAP</sequence>
<dbReference type="Proteomes" id="UP000218377">
    <property type="component" value="Unassembled WGS sequence"/>
</dbReference>
<reference evidence="1 2" key="1">
    <citation type="journal article" date="2017" name="Elife">
        <title>Extensive horizontal gene transfer in cheese-associated bacteria.</title>
        <authorList>
            <person name="Bonham K.S."/>
            <person name="Wolfe B.E."/>
            <person name="Dutton R.J."/>
        </authorList>
    </citation>
    <scope>NUCLEOTIDE SEQUENCE [LARGE SCALE GENOMIC DNA]</scope>
    <source>
        <strain evidence="1 2">JB5</strain>
    </source>
</reference>
<protein>
    <recommendedName>
        <fullName evidence="3">DUF4878 domain-containing protein</fullName>
    </recommendedName>
</protein>
<evidence type="ECO:0008006" key="3">
    <source>
        <dbReference type="Google" id="ProtNLM"/>
    </source>
</evidence>
<proteinExistence type="predicted"/>
<evidence type="ECO:0000313" key="2">
    <source>
        <dbReference type="Proteomes" id="UP000218377"/>
    </source>
</evidence>
<gene>
    <name evidence="1" type="ORF">CIK79_16270</name>
</gene>
<accession>A0A2A3X7S0</accession>
<comment type="caution">
    <text evidence="1">The sequence shown here is derived from an EMBL/GenBank/DDBJ whole genome shotgun (WGS) entry which is preliminary data.</text>
</comment>
<evidence type="ECO:0000313" key="1">
    <source>
        <dbReference type="EMBL" id="PCC19711.1"/>
    </source>
</evidence>
<dbReference type="EMBL" id="NRGX01000001">
    <property type="protein sequence ID" value="PCC19711.1"/>
    <property type="molecule type" value="Genomic_DNA"/>
</dbReference>
<organism evidence="1 2">
    <name type="scientific">Brevibacterium aurantiacum</name>
    <dbReference type="NCBI Taxonomy" id="273384"/>
    <lineage>
        <taxon>Bacteria</taxon>
        <taxon>Bacillati</taxon>
        <taxon>Actinomycetota</taxon>
        <taxon>Actinomycetes</taxon>
        <taxon>Micrococcales</taxon>
        <taxon>Brevibacteriaceae</taxon>
        <taxon>Brevibacterium</taxon>
    </lineage>
</organism>
<name>A0A2A3X7S0_BREAU</name>
<dbReference type="AlphaFoldDB" id="A0A2A3X7S0"/>